<keyword evidence="3" id="KW-1185">Reference proteome</keyword>
<gene>
    <name evidence="2" type="ORF">CTAYLR_006455</name>
</gene>
<dbReference type="SUPFAM" id="SSF52833">
    <property type="entry name" value="Thioredoxin-like"/>
    <property type="match status" value="1"/>
</dbReference>
<dbReference type="Pfam" id="PF00085">
    <property type="entry name" value="Thioredoxin"/>
    <property type="match status" value="1"/>
</dbReference>
<dbReference type="InterPro" id="IPR013766">
    <property type="entry name" value="Thioredoxin_domain"/>
</dbReference>
<name>A0AAD7UM07_9STRA</name>
<evidence type="ECO:0000259" key="1">
    <source>
        <dbReference type="Pfam" id="PF00085"/>
    </source>
</evidence>
<comment type="caution">
    <text evidence="2">The sequence shown here is derived from an EMBL/GenBank/DDBJ whole genome shotgun (WGS) entry which is preliminary data.</text>
</comment>
<feature type="domain" description="Thioredoxin" evidence="1">
    <location>
        <begin position="143"/>
        <end position="233"/>
    </location>
</feature>
<dbReference type="Proteomes" id="UP001230188">
    <property type="component" value="Unassembled WGS sequence"/>
</dbReference>
<organism evidence="2 3">
    <name type="scientific">Chrysophaeum taylorii</name>
    <dbReference type="NCBI Taxonomy" id="2483200"/>
    <lineage>
        <taxon>Eukaryota</taxon>
        <taxon>Sar</taxon>
        <taxon>Stramenopiles</taxon>
        <taxon>Ochrophyta</taxon>
        <taxon>Pelagophyceae</taxon>
        <taxon>Pelagomonadales</taxon>
        <taxon>Pelagomonadaceae</taxon>
        <taxon>Chrysophaeum</taxon>
    </lineage>
</organism>
<sequence length="270" mass="30011">MKPRVTVVLRLRESGAEVHAMNLQHPRSKLRVPLDDLIERFARHYNRRLAPGTPPLDPAMVEASDAGGPLDSRVPVGNLVDDSDDASIEIFLRRAPPWRPPPENVDAVVFDEGPVAAPGEREKREGAVVLRDYDLPPPDALLFDKDEFDAILRGVEPATLVVVFFEKTTGDRSAKLAPAFRQLARRFWPRALLLRSDVDDNKPLALACRVTVAPTCVFFKNRAAVDMLVDGNEMMINVKIAKWLKDENAREGRRADDGDDWGRGLLAPAA</sequence>
<evidence type="ECO:0000313" key="3">
    <source>
        <dbReference type="Proteomes" id="UP001230188"/>
    </source>
</evidence>
<dbReference type="AlphaFoldDB" id="A0AAD7UM07"/>
<dbReference type="Gene3D" id="3.40.30.10">
    <property type="entry name" value="Glutaredoxin"/>
    <property type="match status" value="1"/>
</dbReference>
<reference evidence="2" key="1">
    <citation type="submission" date="2023-01" db="EMBL/GenBank/DDBJ databases">
        <title>Metagenome sequencing of chrysophaentin producing Chrysophaeum taylorii.</title>
        <authorList>
            <person name="Davison J."/>
            <person name="Bewley C."/>
        </authorList>
    </citation>
    <scope>NUCLEOTIDE SEQUENCE</scope>
    <source>
        <strain evidence="2">NIES-1699</strain>
    </source>
</reference>
<proteinExistence type="predicted"/>
<protein>
    <recommendedName>
        <fullName evidence="1">Thioredoxin domain-containing protein</fullName>
    </recommendedName>
</protein>
<dbReference type="CDD" id="cd02947">
    <property type="entry name" value="TRX_family"/>
    <property type="match status" value="1"/>
</dbReference>
<dbReference type="EMBL" id="JAQMWT010000093">
    <property type="protein sequence ID" value="KAJ8610819.1"/>
    <property type="molecule type" value="Genomic_DNA"/>
</dbReference>
<dbReference type="InterPro" id="IPR050620">
    <property type="entry name" value="Thioredoxin_H-type-like"/>
</dbReference>
<dbReference type="PANTHER" id="PTHR10438">
    <property type="entry name" value="THIOREDOXIN"/>
    <property type="match status" value="1"/>
</dbReference>
<dbReference type="PANTHER" id="PTHR10438:SF463">
    <property type="entry name" value="THIOREDOXIN"/>
    <property type="match status" value="1"/>
</dbReference>
<accession>A0AAD7UM07</accession>
<evidence type="ECO:0000313" key="2">
    <source>
        <dbReference type="EMBL" id="KAJ8610819.1"/>
    </source>
</evidence>
<dbReference type="InterPro" id="IPR036249">
    <property type="entry name" value="Thioredoxin-like_sf"/>
</dbReference>